<evidence type="ECO:0000256" key="2">
    <source>
        <dbReference type="ARBA" id="ARBA00012224"/>
    </source>
</evidence>
<dbReference type="NCBIfam" id="TIGR04350">
    <property type="entry name" value="C_S_lyase_PatB"/>
    <property type="match status" value="1"/>
</dbReference>
<evidence type="ECO:0000256" key="1">
    <source>
        <dbReference type="ARBA" id="ARBA00001933"/>
    </source>
</evidence>
<keyword evidence="4" id="KW-0456">Lyase</keyword>
<protein>
    <recommendedName>
        <fullName evidence="2">cysteine-S-conjugate beta-lyase</fullName>
        <ecNumber evidence="2">4.4.1.13</ecNumber>
    </recommendedName>
</protein>
<organism evidence="7 8">
    <name type="scientific">Clostridium malenominatum</name>
    <dbReference type="NCBI Taxonomy" id="1539"/>
    <lineage>
        <taxon>Bacteria</taxon>
        <taxon>Bacillati</taxon>
        <taxon>Bacillota</taxon>
        <taxon>Clostridia</taxon>
        <taxon>Eubacteriales</taxon>
        <taxon>Clostridiaceae</taxon>
        <taxon>Clostridium</taxon>
    </lineage>
</organism>
<comment type="caution">
    <text evidence="7">The sequence shown here is derived from an EMBL/GenBank/DDBJ whole genome shotgun (WGS) entry which is preliminary data.</text>
</comment>
<keyword evidence="7" id="KW-0808">Transferase</keyword>
<dbReference type="SUPFAM" id="SSF53383">
    <property type="entry name" value="PLP-dependent transferases"/>
    <property type="match status" value="1"/>
</dbReference>
<dbReference type="EMBL" id="BAAACF010000001">
    <property type="protein sequence ID" value="GAA0719873.1"/>
    <property type="molecule type" value="Genomic_DNA"/>
</dbReference>
<dbReference type="PANTHER" id="PTHR43525">
    <property type="entry name" value="PROTEIN MALY"/>
    <property type="match status" value="1"/>
</dbReference>
<keyword evidence="8" id="KW-1185">Reference proteome</keyword>
<evidence type="ECO:0000256" key="5">
    <source>
        <dbReference type="ARBA" id="ARBA00037974"/>
    </source>
</evidence>
<sequence length="394" mass="45151">MYDFDQIQNRRGTASIKWDRQYSFGVESGLLPFWIADTDFASVPEVLNAIKKRCDHPIIGYSDFEENCLISINKWYTRRHGWDIPISYMLPSSGVVTSLYFSIQALTEERDKVLVFTPVYDPFFAIIKNTKRKLVDCPLLVEEGRYSINWDLFENELKMGVKAIILCNPHNPIGRVWEHEELRRIAELSKKYEVFILSDEIHGDIVLSGNKYTTMGRFPEIYDKLIVYTAISKTFNMAGLISSCMMIPNSDIKDKIEGALSDAWIFGPSALAFPAIEAAYTYGDAWVDEQNIYLTENAEMVIDFIEEKMSKVKCARPEGTFLMWLDFGCFNMSSNELTKLMAEKYGIALGNGAHYGEQSDGFMRLNIGTSRKVLIEGLEKMKELYQELEGKINE</sequence>
<keyword evidence="7" id="KW-0032">Aminotransferase</keyword>
<dbReference type="CDD" id="cd00609">
    <property type="entry name" value="AAT_like"/>
    <property type="match status" value="1"/>
</dbReference>
<accession>A0ABN1IS45</accession>
<evidence type="ECO:0000256" key="3">
    <source>
        <dbReference type="ARBA" id="ARBA00022898"/>
    </source>
</evidence>
<dbReference type="InterPro" id="IPR015424">
    <property type="entry name" value="PyrdxlP-dep_Trfase"/>
</dbReference>
<keyword evidence="3" id="KW-0663">Pyridoxal phosphate</keyword>
<name>A0ABN1IS45_9CLOT</name>
<dbReference type="InterPro" id="IPR051798">
    <property type="entry name" value="Class-II_PLP-Dep_Aminotrans"/>
</dbReference>
<dbReference type="RefSeq" id="WP_343767008.1">
    <property type="nucleotide sequence ID" value="NZ_BAAACF010000001.1"/>
</dbReference>
<dbReference type="GO" id="GO:0008483">
    <property type="term" value="F:transaminase activity"/>
    <property type="evidence" value="ECO:0007669"/>
    <property type="project" value="UniProtKB-KW"/>
</dbReference>
<feature type="domain" description="Aminotransferase class I/classII large" evidence="6">
    <location>
        <begin position="57"/>
        <end position="377"/>
    </location>
</feature>
<dbReference type="InterPro" id="IPR004839">
    <property type="entry name" value="Aminotransferase_I/II_large"/>
</dbReference>
<dbReference type="Gene3D" id="3.90.1150.10">
    <property type="entry name" value="Aspartate Aminotransferase, domain 1"/>
    <property type="match status" value="1"/>
</dbReference>
<dbReference type="Pfam" id="PF00155">
    <property type="entry name" value="Aminotran_1_2"/>
    <property type="match status" value="1"/>
</dbReference>
<dbReference type="Proteomes" id="UP001500339">
    <property type="component" value="Unassembled WGS sequence"/>
</dbReference>
<dbReference type="EC" id="4.4.1.13" evidence="2"/>
<evidence type="ECO:0000313" key="8">
    <source>
        <dbReference type="Proteomes" id="UP001500339"/>
    </source>
</evidence>
<dbReference type="Gene3D" id="3.40.640.10">
    <property type="entry name" value="Type I PLP-dependent aspartate aminotransferase-like (Major domain)"/>
    <property type="match status" value="1"/>
</dbReference>
<evidence type="ECO:0000313" key="7">
    <source>
        <dbReference type="EMBL" id="GAA0719873.1"/>
    </source>
</evidence>
<dbReference type="InterPro" id="IPR015421">
    <property type="entry name" value="PyrdxlP-dep_Trfase_major"/>
</dbReference>
<dbReference type="InterPro" id="IPR027619">
    <property type="entry name" value="C-S_lyase_PatB-like"/>
</dbReference>
<reference evidence="7 8" key="1">
    <citation type="journal article" date="2019" name="Int. J. Syst. Evol. Microbiol.">
        <title>The Global Catalogue of Microorganisms (GCM) 10K type strain sequencing project: providing services to taxonomists for standard genome sequencing and annotation.</title>
        <authorList>
            <consortium name="The Broad Institute Genomics Platform"/>
            <consortium name="The Broad Institute Genome Sequencing Center for Infectious Disease"/>
            <person name="Wu L."/>
            <person name="Ma J."/>
        </authorList>
    </citation>
    <scope>NUCLEOTIDE SEQUENCE [LARGE SCALE GENOMIC DNA]</scope>
    <source>
        <strain evidence="7 8">JCM 1405</strain>
    </source>
</reference>
<proteinExistence type="inferred from homology"/>
<comment type="similarity">
    <text evidence="5">Belongs to the class-II pyridoxal-phosphate-dependent aminotransferase family. MalY/PatB cystathionine beta-lyase subfamily.</text>
</comment>
<evidence type="ECO:0000259" key="6">
    <source>
        <dbReference type="Pfam" id="PF00155"/>
    </source>
</evidence>
<comment type="cofactor">
    <cofactor evidence="1">
        <name>pyridoxal 5'-phosphate</name>
        <dbReference type="ChEBI" id="CHEBI:597326"/>
    </cofactor>
</comment>
<dbReference type="PANTHER" id="PTHR43525:SF1">
    <property type="entry name" value="PROTEIN MALY"/>
    <property type="match status" value="1"/>
</dbReference>
<dbReference type="InterPro" id="IPR015422">
    <property type="entry name" value="PyrdxlP-dep_Trfase_small"/>
</dbReference>
<gene>
    <name evidence="7" type="ORF">GCM10008905_08450</name>
</gene>
<evidence type="ECO:0000256" key="4">
    <source>
        <dbReference type="ARBA" id="ARBA00023239"/>
    </source>
</evidence>